<evidence type="ECO:0000256" key="1">
    <source>
        <dbReference type="ARBA" id="ARBA00004141"/>
    </source>
</evidence>
<evidence type="ECO:0000256" key="3">
    <source>
        <dbReference type="ARBA" id="ARBA00022692"/>
    </source>
</evidence>
<feature type="transmembrane region" description="Helical" evidence="7">
    <location>
        <begin position="368"/>
        <end position="392"/>
    </location>
</feature>
<feature type="domain" description="Major facilitator superfamily (MFS) profile" evidence="8">
    <location>
        <begin position="71"/>
        <end position="535"/>
    </location>
</feature>
<feature type="compositionally biased region" description="Polar residues" evidence="6">
    <location>
        <begin position="1"/>
        <end position="19"/>
    </location>
</feature>
<feature type="transmembrane region" description="Helical" evidence="7">
    <location>
        <begin position="69"/>
        <end position="87"/>
    </location>
</feature>
<dbReference type="InterPro" id="IPR036259">
    <property type="entry name" value="MFS_trans_sf"/>
</dbReference>
<feature type="compositionally biased region" description="Polar residues" evidence="6">
    <location>
        <begin position="28"/>
        <end position="37"/>
    </location>
</feature>
<evidence type="ECO:0000256" key="6">
    <source>
        <dbReference type="SAM" id="MobiDB-lite"/>
    </source>
</evidence>
<dbReference type="Gene3D" id="1.20.1250.20">
    <property type="entry name" value="MFS general substrate transporter like domains"/>
    <property type="match status" value="2"/>
</dbReference>
<feature type="compositionally biased region" description="Low complexity" evidence="6">
    <location>
        <begin position="38"/>
        <end position="52"/>
    </location>
</feature>
<feature type="transmembrane region" description="Helical" evidence="7">
    <location>
        <begin position="296"/>
        <end position="313"/>
    </location>
</feature>
<gene>
    <name evidence="9" type="ORF">SISSUDRAFT_1132012</name>
</gene>
<feature type="transmembrane region" description="Helical" evidence="7">
    <location>
        <begin position="136"/>
        <end position="156"/>
    </location>
</feature>
<feature type="transmembrane region" description="Helical" evidence="7">
    <location>
        <begin position="266"/>
        <end position="284"/>
    </location>
</feature>
<evidence type="ECO:0000256" key="7">
    <source>
        <dbReference type="SAM" id="Phobius"/>
    </source>
</evidence>
<proteinExistence type="predicted"/>
<feature type="transmembrane region" description="Helical" evidence="7">
    <location>
        <begin position="162"/>
        <end position="183"/>
    </location>
</feature>
<dbReference type="GO" id="GO:0022857">
    <property type="term" value="F:transmembrane transporter activity"/>
    <property type="evidence" value="ECO:0007669"/>
    <property type="project" value="InterPro"/>
</dbReference>
<comment type="subcellular location">
    <subcellularLocation>
        <location evidence="1">Membrane</location>
        <topology evidence="1">Multi-pass membrane protein</topology>
    </subcellularLocation>
</comment>
<evidence type="ECO:0000313" key="9">
    <source>
        <dbReference type="EMBL" id="KZT34225.1"/>
    </source>
</evidence>
<feature type="transmembrane region" description="Helical" evidence="7">
    <location>
        <begin position="512"/>
        <end position="533"/>
    </location>
</feature>
<name>A0A165ZED3_9AGAM</name>
<evidence type="ECO:0000256" key="5">
    <source>
        <dbReference type="ARBA" id="ARBA00023136"/>
    </source>
</evidence>
<dbReference type="PROSITE" id="PS50850">
    <property type="entry name" value="MFS"/>
    <property type="match status" value="1"/>
</dbReference>
<evidence type="ECO:0000313" key="10">
    <source>
        <dbReference type="Proteomes" id="UP000076798"/>
    </source>
</evidence>
<evidence type="ECO:0000256" key="4">
    <source>
        <dbReference type="ARBA" id="ARBA00022989"/>
    </source>
</evidence>
<dbReference type="PANTHER" id="PTHR42718">
    <property type="entry name" value="MAJOR FACILITATOR SUPERFAMILY MULTIDRUG TRANSPORTER MFSC"/>
    <property type="match status" value="1"/>
</dbReference>
<feature type="transmembrane region" description="Helical" evidence="7">
    <location>
        <begin position="458"/>
        <end position="481"/>
    </location>
</feature>
<feature type="region of interest" description="Disordered" evidence="6">
    <location>
        <begin position="539"/>
        <end position="579"/>
    </location>
</feature>
<evidence type="ECO:0000256" key="2">
    <source>
        <dbReference type="ARBA" id="ARBA00022448"/>
    </source>
</evidence>
<dbReference type="EMBL" id="KV428193">
    <property type="protein sequence ID" value="KZT34225.1"/>
    <property type="molecule type" value="Genomic_DNA"/>
</dbReference>
<sequence length="579" mass="61837">MALSRTSITDTFPDSQTATFVEEEPTLSKKSSSPQPVISTLPKSSSPSSTPSIIEAEAEAKRPSSSLRILLLLFFCLAQFLDVFNVSALFPAVPTISEQLKMNASESVWIISAYPLTFASFLLLSGRLSDIYNPKYSFIAGCASLGLLSLGAGFTHTKIGLLVIRGISGVGGALTIPSALNLIVHLYPDEKEQALAISIFGASGAVGNVCGVIIGALLTQFAGWRWVFWLGTMIVLPIALLSIFLIPQRIGTPSGHQESKPKGLDFIGVAIITAALILFIFGITSGSTISWGSAHVLAPIIISVFLGGAFFWYETTIPEDNACLPPSIWFYPNFAVLFGVALIPYAWWATTFLIWTEYFQEVYEWKPIIAAIHFLPIGIIAFPAFPLAMYLATRFGFRPVLLSAFALLIIATPLFTIAGTKNHYWSTLFPAFILGTLGASILYANTGIAMFQTTPSRLAGTVGAIFNSALQVGAAVAVSAASSIESNIDAAGKGAGSGGEGRGSFEGRKDSFWFLFAGVAVTAIATLIFYRAISDKDAEKVKEGPVDVSEEERGPAEVVASEKSESERKEDVKPESSSA</sequence>
<feature type="transmembrane region" description="Helical" evidence="7">
    <location>
        <begin position="424"/>
        <end position="446"/>
    </location>
</feature>
<keyword evidence="4 7" id="KW-1133">Transmembrane helix</keyword>
<dbReference type="OrthoDB" id="440755at2759"/>
<reference evidence="9 10" key="1">
    <citation type="journal article" date="2016" name="Mol. Biol. Evol.">
        <title>Comparative Genomics of Early-Diverging Mushroom-Forming Fungi Provides Insights into the Origins of Lignocellulose Decay Capabilities.</title>
        <authorList>
            <person name="Nagy L.G."/>
            <person name="Riley R."/>
            <person name="Tritt A."/>
            <person name="Adam C."/>
            <person name="Daum C."/>
            <person name="Floudas D."/>
            <person name="Sun H."/>
            <person name="Yadav J.S."/>
            <person name="Pangilinan J."/>
            <person name="Larsson K.H."/>
            <person name="Matsuura K."/>
            <person name="Barry K."/>
            <person name="Labutti K."/>
            <person name="Kuo R."/>
            <person name="Ohm R.A."/>
            <person name="Bhattacharya S.S."/>
            <person name="Shirouzu T."/>
            <person name="Yoshinaga Y."/>
            <person name="Martin F.M."/>
            <person name="Grigoriev I.V."/>
            <person name="Hibbett D.S."/>
        </authorList>
    </citation>
    <scope>NUCLEOTIDE SEQUENCE [LARGE SCALE GENOMIC DNA]</scope>
    <source>
        <strain evidence="9 10">HHB10207 ss-3</strain>
    </source>
</reference>
<feature type="transmembrane region" description="Helical" evidence="7">
    <location>
        <begin position="224"/>
        <end position="246"/>
    </location>
</feature>
<accession>A0A165ZED3</accession>
<keyword evidence="5 7" id="KW-0472">Membrane</keyword>
<keyword evidence="10" id="KW-1185">Reference proteome</keyword>
<feature type="transmembrane region" description="Helical" evidence="7">
    <location>
        <begin position="334"/>
        <end position="356"/>
    </location>
</feature>
<dbReference type="STRING" id="1314776.A0A165ZED3"/>
<feature type="transmembrane region" description="Helical" evidence="7">
    <location>
        <begin position="107"/>
        <end position="124"/>
    </location>
</feature>
<protein>
    <submittedName>
        <fullName evidence="9">MFS general substrate transporter</fullName>
    </submittedName>
</protein>
<dbReference type="GO" id="GO:0016020">
    <property type="term" value="C:membrane"/>
    <property type="evidence" value="ECO:0007669"/>
    <property type="project" value="UniProtKB-SubCell"/>
</dbReference>
<feature type="transmembrane region" description="Helical" evidence="7">
    <location>
        <begin position="195"/>
        <end position="218"/>
    </location>
</feature>
<dbReference type="InterPro" id="IPR020846">
    <property type="entry name" value="MFS_dom"/>
</dbReference>
<dbReference type="Proteomes" id="UP000076798">
    <property type="component" value="Unassembled WGS sequence"/>
</dbReference>
<dbReference type="InterPro" id="IPR011701">
    <property type="entry name" value="MFS"/>
</dbReference>
<feature type="transmembrane region" description="Helical" evidence="7">
    <location>
        <begin position="399"/>
        <end position="418"/>
    </location>
</feature>
<organism evidence="9 10">
    <name type="scientific">Sistotremastrum suecicum HHB10207 ss-3</name>
    <dbReference type="NCBI Taxonomy" id="1314776"/>
    <lineage>
        <taxon>Eukaryota</taxon>
        <taxon>Fungi</taxon>
        <taxon>Dikarya</taxon>
        <taxon>Basidiomycota</taxon>
        <taxon>Agaricomycotina</taxon>
        <taxon>Agaricomycetes</taxon>
        <taxon>Sistotremastrales</taxon>
        <taxon>Sistotremastraceae</taxon>
        <taxon>Sistotremastrum</taxon>
    </lineage>
</organism>
<dbReference type="AlphaFoldDB" id="A0A165ZED3"/>
<dbReference type="SUPFAM" id="SSF103473">
    <property type="entry name" value="MFS general substrate transporter"/>
    <property type="match status" value="1"/>
</dbReference>
<feature type="region of interest" description="Disordered" evidence="6">
    <location>
        <begin position="1"/>
        <end position="52"/>
    </location>
</feature>
<dbReference type="CDD" id="cd17321">
    <property type="entry name" value="MFS_MMR_MDR_like"/>
    <property type="match status" value="1"/>
</dbReference>
<dbReference type="PANTHER" id="PTHR42718:SF9">
    <property type="entry name" value="MAJOR FACILITATOR SUPERFAMILY MULTIDRUG TRANSPORTER MFSC"/>
    <property type="match status" value="1"/>
</dbReference>
<keyword evidence="2" id="KW-0813">Transport</keyword>
<dbReference type="Pfam" id="PF07690">
    <property type="entry name" value="MFS_1"/>
    <property type="match status" value="1"/>
</dbReference>
<evidence type="ECO:0000259" key="8">
    <source>
        <dbReference type="PROSITE" id="PS50850"/>
    </source>
</evidence>
<keyword evidence="3 7" id="KW-0812">Transmembrane</keyword>